<dbReference type="AlphaFoldDB" id="A0A090DJF5"/>
<dbReference type="InterPro" id="IPR004338">
    <property type="entry name" value="NqrB/RnfD"/>
</dbReference>
<dbReference type="InterPro" id="IPR001433">
    <property type="entry name" value="OxRdtase_FAD/NAD-bd"/>
</dbReference>
<feature type="transmembrane region" description="Helical" evidence="17">
    <location>
        <begin position="199"/>
        <end position="215"/>
    </location>
</feature>
<evidence type="ECO:0000256" key="8">
    <source>
        <dbReference type="ARBA" id="ARBA00022723"/>
    </source>
</evidence>
<organism evidence="19 20">
    <name type="scientific">Mesorhizobium plurifarium</name>
    <dbReference type="NCBI Taxonomy" id="69974"/>
    <lineage>
        <taxon>Bacteria</taxon>
        <taxon>Pseudomonadati</taxon>
        <taxon>Pseudomonadota</taxon>
        <taxon>Alphaproteobacteria</taxon>
        <taxon>Hyphomicrobiales</taxon>
        <taxon>Phyllobacteriaceae</taxon>
        <taxon>Mesorhizobium</taxon>
    </lineage>
</organism>
<dbReference type="InterPro" id="IPR017927">
    <property type="entry name" value="FAD-bd_FR_type"/>
</dbReference>
<dbReference type="GO" id="GO:0055085">
    <property type="term" value="P:transmembrane transport"/>
    <property type="evidence" value="ECO:0007669"/>
    <property type="project" value="InterPro"/>
</dbReference>
<keyword evidence="13" id="KW-0408">Iron</keyword>
<evidence type="ECO:0000256" key="10">
    <source>
        <dbReference type="ARBA" id="ARBA00022967"/>
    </source>
</evidence>
<evidence type="ECO:0000256" key="17">
    <source>
        <dbReference type="SAM" id="Phobius"/>
    </source>
</evidence>
<comment type="cofactor">
    <cofactor evidence="1">
        <name>FAD</name>
        <dbReference type="ChEBI" id="CHEBI:57692"/>
    </cofactor>
</comment>
<feature type="domain" description="FAD-binding FR-type" evidence="18">
    <location>
        <begin position="267"/>
        <end position="370"/>
    </location>
</feature>
<evidence type="ECO:0000256" key="3">
    <source>
        <dbReference type="ARBA" id="ARBA00022553"/>
    </source>
</evidence>
<evidence type="ECO:0000256" key="15">
    <source>
        <dbReference type="ARBA" id="ARBA00023136"/>
    </source>
</evidence>
<feature type="transmembrane region" description="Helical" evidence="17">
    <location>
        <begin position="75"/>
        <end position="92"/>
    </location>
</feature>
<keyword evidence="11 17" id="KW-1133">Transmembrane helix</keyword>
<dbReference type="EMBL" id="CCMZ01000006">
    <property type="protein sequence ID" value="CDX13581.1"/>
    <property type="molecule type" value="Genomic_DNA"/>
</dbReference>
<keyword evidence="6 17" id="KW-0812">Transmembrane</keyword>
<keyword evidence="4" id="KW-0285">Flavoprotein</keyword>
<keyword evidence="12" id="KW-0560">Oxidoreductase</keyword>
<comment type="cofactor">
    <cofactor evidence="16">
        <name>[2Fe-2S] cluster</name>
        <dbReference type="ChEBI" id="CHEBI:190135"/>
    </cofactor>
</comment>
<dbReference type="InterPro" id="IPR001709">
    <property type="entry name" value="Flavoprot_Pyr_Nucl_cyt_Rdtase"/>
</dbReference>
<dbReference type="PANTHER" id="PTHR47354">
    <property type="entry name" value="NADH OXIDOREDUCTASE HCR"/>
    <property type="match status" value="1"/>
</dbReference>
<evidence type="ECO:0000256" key="12">
    <source>
        <dbReference type="ARBA" id="ARBA00023002"/>
    </source>
</evidence>
<keyword evidence="8" id="KW-0479">Metal-binding</keyword>
<gene>
    <name evidence="19" type="ORF">MPL3356_140266</name>
</gene>
<feature type="transmembrane region" description="Helical" evidence="17">
    <location>
        <begin position="17"/>
        <end position="37"/>
    </location>
</feature>
<dbReference type="PROSITE" id="PS51384">
    <property type="entry name" value="FAD_FR"/>
    <property type="match status" value="1"/>
</dbReference>
<feature type="transmembrane region" description="Helical" evidence="17">
    <location>
        <begin position="227"/>
        <end position="248"/>
    </location>
</feature>
<reference evidence="20" key="1">
    <citation type="submission" date="2014-08" db="EMBL/GenBank/DDBJ databases">
        <authorList>
            <person name="Moulin L."/>
        </authorList>
    </citation>
    <scope>NUCLEOTIDE SEQUENCE [LARGE SCALE GENOMIC DNA]</scope>
</reference>
<sequence length="503" mass="55259">MIKAVDRFLDHLTMYRLVLYYLMALLGAAFAFGLVRLGPHDPLALTFTTALTVGACWLTNKAFALVFEVPANNESVYITALILALILDPVAVTDLKGIAAVVFASVWAISSKYILAVGRKHLFNPAAVGVALSALLLNQPATWWVGGNPWLLPFVLIGGILVVRKLRRLDLVATFLVVAIATVLATTEPAQYGAAFKETLGSSPLLFFAFVMLTEPLTAPAQRWPRIAFAAIVGFLFAPNIHVGSLYFTPELALLVGNLFAYSIGPKGRFVLTLERIEQTAADSYDFIFRSQRKLAFRAGQYLEWTLGLDHSDNRGNRRYFTVASSPTEQSVRLGVKFYPQSSAFKRALGTMKPGATIHASQLAGDFTLPSDPKTKIAFLAGGIGITPFRSMLQYLVDRKEARPIVVLYGTEGQDDIAYRDVLGSARRELGIKTFHAVAKGAERGQYPGYIDARLVRLTMPDYLERTFYISGPQAMVKALRQKLLAMGVSRSKIKVDYFPGFA</sequence>
<dbReference type="GO" id="GO:0016020">
    <property type="term" value="C:membrane"/>
    <property type="evidence" value="ECO:0007669"/>
    <property type="project" value="InterPro"/>
</dbReference>
<keyword evidence="14" id="KW-0411">Iron-sulfur</keyword>
<feature type="transmembrane region" description="Helical" evidence="17">
    <location>
        <begin position="43"/>
        <end position="63"/>
    </location>
</feature>
<evidence type="ECO:0000256" key="16">
    <source>
        <dbReference type="ARBA" id="ARBA00034078"/>
    </source>
</evidence>
<evidence type="ECO:0000259" key="18">
    <source>
        <dbReference type="PROSITE" id="PS51384"/>
    </source>
</evidence>
<evidence type="ECO:0000256" key="6">
    <source>
        <dbReference type="ARBA" id="ARBA00022692"/>
    </source>
</evidence>
<keyword evidence="10" id="KW-1278">Translocase</keyword>
<accession>A0A090DJF5</accession>
<dbReference type="SUPFAM" id="SSF52343">
    <property type="entry name" value="Ferredoxin reductase-like, C-terminal NADP-linked domain"/>
    <property type="match status" value="1"/>
</dbReference>
<dbReference type="GO" id="GO:0016491">
    <property type="term" value="F:oxidoreductase activity"/>
    <property type="evidence" value="ECO:0007669"/>
    <property type="project" value="UniProtKB-KW"/>
</dbReference>
<evidence type="ECO:0000256" key="14">
    <source>
        <dbReference type="ARBA" id="ARBA00023014"/>
    </source>
</evidence>
<evidence type="ECO:0000313" key="19">
    <source>
        <dbReference type="EMBL" id="CDX13581.1"/>
    </source>
</evidence>
<dbReference type="InterPro" id="IPR039261">
    <property type="entry name" value="FNR_nucleotide-bd"/>
</dbReference>
<evidence type="ECO:0000256" key="7">
    <source>
        <dbReference type="ARBA" id="ARBA00022714"/>
    </source>
</evidence>
<dbReference type="GO" id="GO:0046872">
    <property type="term" value="F:metal ion binding"/>
    <property type="evidence" value="ECO:0007669"/>
    <property type="project" value="UniProtKB-KW"/>
</dbReference>
<dbReference type="PANTHER" id="PTHR47354:SF6">
    <property type="entry name" value="NADH OXIDOREDUCTASE HCR"/>
    <property type="match status" value="1"/>
</dbReference>
<name>A0A090DJF5_MESPL</name>
<keyword evidence="20" id="KW-1185">Reference proteome</keyword>
<evidence type="ECO:0000256" key="13">
    <source>
        <dbReference type="ARBA" id="ARBA00023004"/>
    </source>
</evidence>
<proteinExistence type="predicted"/>
<keyword evidence="2" id="KW-0813">Transport</keyword>
<dbReference type="InterPro" id="IPR050415">
    <property type="entry name" value="MRET"/>
</dbReference>
<keyword evidence="3" id="KW-0597">Phosphoprotein</keyword>
<dbReference type="Pfam" id="PF03116">
    <property type="entry name" value="NQR2_RnfD_RnfE"/>
    <property type="match status" value="1"/>
</dbReference>
<dbReference type="CDD" id="cd00322">
    <property type="entry name" value="FNR_like"/>
    <property type="match status" value="1"/>
</dbReference>
<evidence type="ECO:0000256" key="4">
    <source>
        <dbReference type="ARBA" id="ARBA00022630"/>
    </source>
</evidence>
<feature type="transmembrane region" description="Helical" evidence="17">
    <location>
        <begin position="169"/>
        <end position="187"/>
    </location>
</feature>
<dbReference type="PRINTS" id="PR00410">
    <property type="entry name" value="PHEHYDRXLASE"/>
</dbReference>
<dbReference type="Pfam" id="PF00175">
    <property type="entry name" value="NAD_binding_1"/>
    <property type="match status" value="1"/>
</dbReference>
<evidence type="ECO:0000256" key="9">
    <source>
        <dbReference type="ARBA" id="ARBA00022827"/>
    </source>
</evidence>
<dbReference type="Gene3D" id="2.40.30.10">
    <property type="entry name" value="Translation factors"/>
    <property type="match status" value="1"/>
</dbReference>
<keyword evidence="7" id="KW-0001">2Fe-2S</keyword>
<feature type="transmembrane region" description="Helical" evidence="17">
    <location>
        <begin position="143"/>
        <end position="162"/>
    </location>
</feature>
<keyword evidence="15 17" id="KW-0472">Membrane</keyword>
<keyword evidence="5" id="KW-0288">FMN</keyword>
<evidence type="ECO:0000313" key="20">
    <source>
        <dbReference type="Proteomes" id="UP000045285"/>
    </source>
</evidence>
<keyword evidence="9" id="KW-0274">FAD</keyword>
<dbReference type="Gene3D" id="3.40.50.80">
    <property type="entry name" value="Nucleotide-binding domain of ferredoxin-NADP reductase (FNR) module"/>
    <property type="match status" value="1"/>
</dbReference>
<evidence type="ECO:0000256" key="1">
    <source>
        <dbReference type="ARBA" id="ARBA00001974"/>
    </source>
</evidence>
<dbReference type="Proteomes" id="UP000045285">
    <property type="component" value="Unassembled WGS sequence"/>
</dbReference>
<dbReference type="SUPFAM" id="SSF63380">
    <property type="entry name" value="Riboflavin synthase domain-like"/>
    <property type="match status" value="1"/>
</dbReference>
<evidence type="ECO:0000256" key="2">
    <source>
        <dbReference type="ARBA" id="ARBA00022448"/>
    </source>
</evidence>
<dbReference type="InterPro" id="IPR017938">
    <property type="entry name" value="Riboflavin_synthase-like_b-brl"/>
</dbReference>
<dbReference type="PRINTS" id="PR00371">
    <property type="entry name" value="FPNCR"/>
</dbReference>
<evidence type="ECO:0000256" key="11">
    <source>
        <dbReference type="ARBA" id="ARBA00022989"/>
    </source>
</evidence>
<dbReference type="GO" id="GO:0051537">
    <property type="term" value="F:2 iron, 2 sulfur cluster binding"/>
    <property type="evidence" value="ECO:0007669"/>
    <property type="project" value="UniProtKB-KW"/>
</dbReference>
<protein>
    <recommendedName>
        <fullName evidence="18">FAD-binding FR-type domain-containing protein</fullName>
    </recommendedName>
</protein>
<evidence type="ECO:0000256" key="5">
    <source>
        <dbReference type="ARBA" id="ARBA00022643"/>
    </source>
</evidence>